<dbReference type="OrthoDB" id="3470137at2"/>
<dbReference type="eggNOG" id="ENOG5034ARN">
    <property type="taxonomic scope" value="Bacteria"/>
</dbReference>
<name>H5X7P1_9PSEU</name>
<dbReference type="RefSeq" id="WP_009154718.1">
    <property type="nucleotide sequence ID" value="NZ_CM001439.1"/>
</dbReference>
<organism evidence="2 3">
    <name type="scientific">Saccharomonospora marina XMU15</name>
    <dbReference type="NCBI Taxonomy" id="882083"/>
    <lineage>
        <taxon>Bacteria</taxon>
        <taxon>Bacillati</taxon>
        <taxon>Actinomycetota</taxon>
        <taxon>Actinomycetes</taxon>
        <taxon>Pseudonocardiales</taxon>
        <taxon>Pseudonocardiaceae</taxon>
        <taxon>Saccharomonospora</taxon>
    </lineage>
</organism>
<dbReference type="HOGENOM" id="CLU_1249275_0_0_11"/>
<reference evidence="2 3" key="1">
    <citation type="journal article" date="2012" name="Stand. Genomic Sci.">
        <title>Genome sequence of the ocean sediment bacterium Saccharomonospora marina type strain (XMU15(T)).</title>
        <authorList>
            <person name="Klenk H.P."/>
            <person name="Lu M."/>
            <person name="Lucas S."/>
            <person name="Lapidus A."/>
            <person name="Copeland A."/>
            <person name="Pitluck S."/>
            <person name="Goodwin L.A."/>
            <person name="Han C."/>
            <person name="Tapia R."/>
            <person name="Brambilla E.M."/>
            <person name="Potter G."/>
            <person name="Land M."/>
            <person name="Ivanova N."/>
            <person name="Rohde M."/>
            <person name="Goker M."/>
            <person name="Detter J.C."/>
            <person name="Li W.J."/>
            <person name="Kyrpides N.C."/>
            <person name="Woyke T."/>
        </authorList>
    </citation>
    <scope>NUCLEOTIDE SEQUENCE [LARGE SCALE GENOMIC DNA]</scope>
    <source>
        <strain evidence="2 3">XMU15</strain>
    </source>
</reference>
<evidence type="ECO:0000313" key="2">
    <source>
        <dbReference type="EMBL" id="EHR51333.1"/>
    </source>
</evidence>
<proteinExistence type="predicted"/>
<gene>
    <name evidence="2" type="ORF">SacmaDRAFT_3098</name>
</gene>
<sequence>MASKYQPRDRNGRFASKTGVAAVATAGLVAFGATTGGTGGPAGSLGSGTSSSVGKNLSARKADSQKSARAGRADEAWNRLGMRTLRKAARHHTECVSRSFGEVRQYLARTRCTSLRRALFTIGDGEDSVVVSVAWVSFRTRGQAARLRDLIDVHGTGDIEPLGGEFVGAAGIRFSGHNYDSRLNRTVLTVAETETLSGEFSAEDLDTVAEVAALLPRP</sequence>
<feature type="region of interest" description="Disordered" evidence="1">
    <location>
        <begin position="37"/>
        <end position="73"/>
    </location>
</feature>
<dbReference type="STRING" id="882083.SacmaDRAFT_3098"/>
<evidence type="ECO:0000256" key="1">
    <source>
        <dbReference type="SAM" id="MobiDB-lite"/>
    </source>
</evidence>
<feature type="compositionally biased region" description="Basic and acidic residues" evidence="1">
    <location>
        <begin position="60"/>
        <end position="73"/>
    </location>
</feature>
<dbReference type="AlphaFoldDB" id="H5X7P1"/>
<accession>H5X7P1</accession>
<keyword evidence="3" id="KW-1185">Reference proteome</keyword>
<feature type="compositionally biased region" description="Gly residues" evidence="1">
    <location>
        <begin position="37"/>
        <end position="46"/>
    </location>
</feature>
<dbReference type="Proteomes" id="UP000004926">
    <property type="component" value="Chromosome"/>
</dbReference>
<evidence type="ECO:0000313" key="3">
    <source>
        <dbReference type="Proteomes" id="UP000004926"/>
    </source>
</evidence>
<dbReference type="EMBL" id="CM001439">
    <property type="protein sequence ID" value="EHR51333.1"/>
    <property type="molecule type" value="Genomic_DNA"/>
</dbReference>
<protein>
    <submittedName>
        <fullName evidence="2">Uncharacterized protein</fullName>
    </submittedName>
</protein>